<dbReference type="EMBL" id="CP003944">
    <property type="protein sequence ID" value="AFZ51358.1"/>
    <property type="molecule type" value="Genomic_DNA"/>
</dbReference>
<keyword evidence="3" id="KW-1185">Reference proteome</keyword>
<feature type="chain" id="PRO_5003939015" evidence="1">
    <location>
        <begin position="25"/>
        <end position="82"/>
    </location>
</feature>
<dbReference type="HOGENOM" id="CLU_2552612_0_0_3"/>
<proteinExistence type="predicted"/>
<feature type="signal peptide" evidence="1">
    <location>
        <begin position="1"/>
        <end position="24"/>
    </location>
</feature>
<dbReference type="STRING" id="13035.Dacsa_2788"/>
<protein>
    <submittedName>
        <fullName evidence="2">Uncharacterized protein</fullName>
    </submittedName>
</protein>
<organism evidence="2 3">
    <name type="scientific">Dactylococcopsis salina (strain PCC 8305)</name>
    <name type="common">Myxobactron salinum</name>
    <dbReference type="NCBI Taxonomy" id="13035"/>
    <lineage>
        <taxon>Bacteria</taxon>
        <taxon>Bacillati</taxon>
        <taxon>Cyanobacteriota</taxon>
        <taxon>Cyanophyceae</taxon>
        <taxon>Nodosilineales</taxon>
        <taxon>Cymatolegaceae</taxon>
        <taxon>Dactylococcopsis</taxon>
    </lineage>
</organism>
<evidence type="ECO:0000313" key="3">
    <source>
        <dbReference type="Proteomes" id="UP000010482"/>
    </source>
</evidence>
<evidence type="ECO:0000256" key="1">
    <source>
        <dbReference type="SAM" id="SignalP"/>
    </source>
</evidence>
<reference evidence="2" key="1">
    <citation type="submission" date="2012-04" db="EMBL/GenBank/DDBJ databases">
        <title>Finished genome of Dactylococcopsis salina PCC 8305.</title>
        <authorList>
            <consortium name="US DOE Joint Genome Institute"/>
            <person name="Gugger M."/>
            <person name="Coursin T."/>
            <person name="Rippka R."/>
            <person name="Tandeau De Marsac N."/>
            <person name="Huntemann M."/>
            <person name="Wei C.-L."/>
            <person name="Han J."/>
            <person name="Detter J.C."/>
            <person name="Han C."/>
            <person name="Tapia R."/>
            <person name="Daligault H."/>
            <person name="Chen A."/>
            <person name="Krypides N."/>
            <person name="Mavromatis K."/>
            <person name="Markowitz V."/>
            <person name="Szeto E."/>
            <person name="Ivanova N."/>
            <person name="Ovchinnikova G."/>
            <person name="Pagani I."/>
            <person name="Pati A."/>
            <person name="Goodwin L."/>
            <person name="Peters L."/>
            <person name="Pitluck S."/>
            <person name="Woyke T."/>
            <person name="Kerfeld C."/>
        </authorList>
    </citation>
    <scope>NUCLEOTIDE SEQUENCE [LARGE SCALE GENOMIC DNA]</scope>
    <source>
        <strain evidence="2">PCC 8305</strain>
    </source>
</reference>
<keyword evidence="1" id="KW-0732">Signal</keyword>
<dbReference type="AlphaFoldDB" id="K9YZ09"/>
<name>K9YZ09_DACS8</name>
<evidence type="ECO:0000313" key="2">
    <source>
        <dbReference type="EMBL" id="AFZ51358.1"/>
    </source>
</evidence>
<sequence length="82" mass="9215">MRKLALGTLTTLLLTFGIAPVAQGETFSETKEQALAQNQQNVRSTEAFDLVAAAYRGQFKSQSLVIINSNKPMKWEKLMRKR</sequence>
<dbReference type="KEGG" id="dsl:Dacsa_2788"/>
<gene>
    <name evidence="2" type="ORF">Dacsa_2788</name>
</gene>
<dbReference type="Proteomes" id="UP000010482">
    <property type="component" value="Chromosome"/>
</dbReference>
<accession>K9YZ09</accession>